<accession>A0A8B4QAP5</accession>
<dbReference type="OrthoDB" id="2455568at2"/>
<dbReference type="EMBL" id="UGNP01000001">
    <property type="protein sequence ID" value="STX09786.1"/>
    <property type="molecule type" value="Genomic_DNA"/>
</dbReference>
<organism evidence="1 3">
    <name type="scientific">Kurthia zopfii</name>
    <dbReference type="NCBI Taxonomy" id="1650"/>
    <lineage>
        <taxon>Bacteria</taxon>
        <taxon>Bacillati</taxon>
        <taxon>Bacillota</taxon>
        <taxon>Bacilli</taxon>
        <taxon>Bacillales</taxon>
        <taxon>Caryophanaceae</taxon>
        <taxon>Kurthia</taxon>
    </lineage>
</organism>
<dbReference type="Proteomes" id="UP000254330">
    <property type="component" value="Unassembled WGS sequence"/>
</dbReference>
<reference evidence="1 3" key="1">
    <citation type="submission" date="2018-06" db="EMBL/GenBank/DDBJ databases">
        <authorList>
            <consortium name="Pathogen Informatics"/>
            <person name="Doyle S."/>
        </authorList>
    </citation>
    <scope>NUCLEOTIDE SEQUENCE [LARGE SCALE GENOMIC DNA]</scope>
    <source>
        <strain evidence="1 3">NCTC10597</strain>
    </source>
</reference>
<gene>
    <name evidence="2" type="ORF">DFR61_10771</name>
    <name evidence="1" type="ORF">NCTC10597_01485</name>
</gene>
<proteinExistence type="predicted"/>
<evidence type="ECO:0000313" key="2">
    <source>
        <dbReference type="EMBL" id="TDR40954.1"/>
    </source>
</evidence>
<name>A0A8B4QAP5_9BACL</name>
<dbReference type="RefSeq" id="WP_109349089.1">
    <property type="nucleotide sequence ID" value="NZ_BJUE01000008.1"/>
</dbReference>
<evidence type="ECO:0000313" key="3">
    <source>
        <dbReference type="Proteomes" id="UP000254330"/>
    </source>
</evidence>
<protein>
    <submittedName>
        <fullName evidence="2">Uncharacterized protein DUF3139</fullName>
    </submittedName>
</protein>
<dbReference type="Proteomes" id="UP000294641">
    <property type="component" value="Unassembled WGS sequence"/>
</dbReference>
<comment type="caution">
    <text evidence="1">The sequence shown here is derived from an EMBL/GenBank/DDBJ whole genome shotgun (WGS) entry which is preliminary data.</text>
</comment>
<sequence length="104" mass="12376">MKKFLIVLCSLLIIVGCIFGYISFKKNYVKNEVLDHLINKKMVNKEDIEEIEPFIANLSGDQNYQVYVKVKNDPKKYYYYKNSKKDKVILESYELNGKEYFVDK</sequence>
<evidence type="ECO:0000313" key="4">
    <source>
        <dbReference type="Proteomes" id="UP000294641"/>
    </source>
</evidence>
<keyword evidence="4" id="KW-1185">Reference proteome</keyword>
<dbReference type="EMBL" id="SNZG01000007">
    <property type="protein sequence ID" value="TDR40954.1"/>
    <property type="molecule type" value="Genomic_DNA"/>
</dbReference>
<evidence type="ECO:0000313" key="1">
    <source>
        <dbReference type="EMBL" id="STX09786.1"/>
    </source>
</evidence>
<dbReference type="PROSITE" id="PS51257">
    <property type="entry name" value="PROKAR_LIPOPROTEIN"/>
    <property type="match status" value="1"/>
</dbReference>
<dbReference type="AlphaFoldDB" id="A0A8B4QAP5"/>
<reference evidence="2 4" key="2">
    <citation type="submission" date="2019-03" db="EMBL/GenBank/DDBJ databases">
        <title>Genomic Encyclopedia of Type Strains, Phase IV (KMG-IV): sequencing the most valuable type-strain genomes for metagenomic binning, comparative biology and taxonomic classification.</title>
        <authorList>
            <person name="Goeker M."/>
        </authorList>
    </citation>
    <scope>NUCLEOTIDE SEQUENCE [LARGE SCALE GENOMIC DNA]</scope>
    <source>
        <strain evidence="2 4">DSM 20580</strain>
    </source>
</reference>